<evidence type="ECO:0000256" key="1">
    <source>
        <dbReference type="SAM" id="MobiDB-lite"/>
    </source>
</evidence>
<proteinExistence type="predicted"/>
<name>A0A2G1WCY2_9BACT</name>
<evidence type="ECO:0000313" key="3">
    <source>
        <dbReference type="Proteomes" id="UP000225740"/>
    </source>
</evidence>
<dbReference type="Proteomes" id="UP000225740">
    <property type="component" value="Unassembled WGS sequence"/>
</dbReference>
<comment type="caution">
    <text evidence="2">The sequence shown here is derived from an EMBL/GenBank/DDBJ whole genome shotgun (WGS) entry which is preliminary data.</text>
</comment>
<reference evidence="2 3" key="1">
    <citation type="submission" date="2017-06" db="EMBL/GenBank/DDBJ databases">
        <title>Description of Rhodopirellula bahusiensis sp. nov.</title>
        <authorList>
            <person name="Kizina J."/>
            <person name="Harder J."/>
        </authorList>
    </citation>
    <scope>NUCLEOTIDE SEQUENCE [LARGE SCALE GENOMIC DNA]</scope>
    <source>
        <strain evidence="2 3">SWK21</strain>
    </source>
</reference>
<gene>
    <name evidence="2" type="ORF">CEE69_00195</name>
</gene>
<accession>A0A2G1WCY2</accession>
<feature type="region of interest" description="Disordered" evidence="1">
    <location>
        <begin position="1"/>
        <end position="68"/>
    </location>
</feature>
<sequence>MSSSIHSTAVSGIRTKQASSINALHRGNVANGVNHGTDAEAGSEKRKKGQQPEDCWPLSNSRERERSF</sequence>
<feature type="compositionally biased region" description="Polar residues" evidence="1">
    <location>
        <begin position="1"/>
        <end position="22"/>
    </location>
</feature>
<protein>
    <submittedName>
        <fullName evidence="2">Uncharacterized protein</fullName>
    </submittedName>
</protein>
<evidence type="ECO:0000313" key="2">
    <source>
        <dbReference type="EMBL" id="PHQ36861.1"/>
    </source>
</evidence>
<organism evidence="2 3">
    <name type="scientific">Rhodopirellula bahusiensis</name>
    <dbReference type="NCBI Taxonomy" id="2014065"/>
    <lineage>
        <taxon>Bacteria</taxon>
        <taxon>Pseudomonadati</taxon>
        <taxon>Planctomycetota</taxon>
        <taxon>Planctomycetia</taxon>
        <taxon>Pirellulales</taxon>
        <taxon>Pirellulaceae</taxon>
        <taxon>Rhodopirellula</taxon>
    </lineage>
</organism>
<keyword evidence="3" id="KW-1185">Reference proteome</keyword>
<dbReference type="AlphaFoldDB" id="A0A2G1WCY2"/>
<dbReference type="EMBL" id="NIZW01000001">
    <property type="protein sequence ID" value="PHQ36861.1"/>
    <property type="molecule type" value="Genomic_DNA"/>
</dbReference>